<protein>
    <recommendedName>
        <fullName evidence="4">Thiol oxidase</fullName>
    </recommendedName>
</protein>
<organism evidence="2 3">
    <name type="scientific">Prorocentrum cordatum</name>
    <dbReference type="NCBI Taxonomy" id="2364126"/>
    <lineage>
        <taxon>Eukaryota</taxon>
        <taxon>Sar</taxon>
        <taxon>Alveolata</taxon>
        <taxon>Dinophyceae</taxon>
        <taxon>Prorocentrales</taxon>
        <taxon>Prorocentraceae</taxon>
        <taxon>Prorocentrum</taxon>
    </lineage>
</organism>
<name>A0ABN9WQL7_9DINO</name>
<feature type="non-terminal residue" evidence="2">
    <location>
        <position position="1"/>
    </location>
</feature>
<dbReference type="Proteomes" id="UP001189429">
    <property type="component" value="Unassembled WGS sequence"/>
</dbReference>
<comment type="caution">
    <text evidence="2">The sequence shown here is derived from an EMBL/GenBank/DDBJ whole genome shotgun (WGS) entry which is preliminary data.</text>
</comment>
<gene>
    <name evidence="2" type="ORF">PCOR1329_LOCUS69625</name>
</gene>
<proteinExistence type="predicted"/>
<feature type="compositionally biased region" description="Low complexity" evidence="1">
    <location>
        <begin position="149"/>
        <end position="167"/>
    </location>
</feature>
<evidence type="ECO:0000313" key="3">
    <source>
        <dbReference type="Proteomes" id="UP001189429"/>
    </source>
</evidence>
<sequence length="180" mass="18760">VCVCVSVCVRVCPRALPSCHPSCSRASTCGRLCSRVGPFCSCSRADAAQPRAARARHLMIITFFLGSRFAIRPPTLAWRPLAAILARQMAGKEGLVDQVKGLQRSDPAAKEAWWTYCDEYLGGVKDPNRHDARTLSEFLSFYSGGGSKGAAPSKGSTAKGKGAVAASGWGGGKVGGAAAG</sequence>
<evidence type="ECO:0008006" key="4">
    <source>
        <dbReference type="Google" id="ProtNLM"/>
    </source>
</evidence>
<accession>A0ABN9WQL7</accession>
<evidence type="ECO:0000313" key="2">
    <source>
        <dbReference type="EMBL" id="CAK0888949.1"/>
    </source>
</evidence>
<dbReference type="EMBL" id="CAUYUJ010019152">
    <property type="protein sequence ID" value="CAK0888949.1"/>
    <property type="molecule type" value="Genomic_DNA"/>
</dbReference>
<keyword evidence="3" id="KW-1185">Reference proteome</keyword>
<evidence type="ECO:0000256" key="1">
    <source>
        <dbReference type="SAM" id="MobiDB-lite"/>
    </source>
</evidence>
<feature type="region of interest" description="Disordered" evidence="1">
    <location>
        <begin position="145"/>
        <end position="180"/>
    </location>
</feature>
<feature type="non-terminal residue" evidence="2">
    <location>
        <position position="180"/>
    </location>
</feature>
<feature type="compositionally biased region" description="Gly residues" evidence="1">
    <location>
        <begin position="168"/>
        <end position="180"/>
    </location>
</feature>
<reference evidence="2" key="1">
    <citation type="submission" date="2023-10" db="EMBL/GenBank/DDBJ databases">
        <authorList>
            <person name="Chen Y."/>
            <person name="Shah S."/>
            <person name="Dougan E. K."/>
            <person name="Thang M."/>
            <person name="Chan C."/>
        </authorList>
    </citation>
    <scope>NUCLEOTIDE SEQUENCE [LARGE SCALE GENOMIC DNA]</scope>
</reference>